<dbReference type="Pfam" id="PF04667">
    <property type="entry name" value="Endosulfine"/>
    <property type="match status" value="1"/>
</dbReference>
<dbReference type="GO" id="GO:0004864">
    <property type="term" value="F:protein phosphatase inhibitor activity"/>
    <property type="evidence" value="ECO:0007669"/>
    <property type="project" value="TreeGrafter"/>
</dbReference>
<comment type="caution">
    <text evidence="3">The sequence shown here is derived from an EMBL/GenBank/DDBJ whole genome shotgun (WGS) entry which is preliminary data.</text>
</comment>
<evidence type="ECO:0000313" key="3">
    <source>
        <dbReference type="EMBL" id="ETS61409.1"/>
    </source>
</evidence>
<gene>
    <name evidence="3" type="ORF">PaG_04439</name>
</gene>
<dbReference type="PANTHER" id="PTHR10358">
    <property type="entry name" value="ENDOSULFINE"/>
    <property type="match status" value="1"/>
</dbReference>
<dbReference type="EMBL" id="AWNI01000016">
    <property type="protein sequence ID" value="ETS61409.1"/>
    <property type="molecule type" value="Genomic_DNA"/>
</dbReference>
<name>W3VIP9_MOEAP</name>
<keyword evidence="4" id="KW-1185">Reference proteome</keyword>
<dbReference type="InterPro" id="IPR006760">
    <property type="entry name" value="Endosulphine"/>
</dbReference>
<organism evidence="3 4">
    <name type="scientific">Moesziomyces aphidis</name>
    <name type="common">Pseudozyma aphidis</name>
    <dbReference type="NCBI Taxonomy" id="84754"/>
    <lineage>
        <taxon>Eukaryota</taxon>
        <taxon>Fungi</taxon>
        <taxon>Dikarya</taxon>
        <taxon>Basidiomycota</taxon>
        <taxon>Ustilaginomycotina</taxon>
        <taxon>Ustilaginomycetes</taxon>
        <taxon>Ustilaginales</taxon>
        <taxon>Ustilaginaceae</taxon>
        <taxon>Moesziomyces</taxon>
    </lineage>
</organism>
<evidence type="ECO:0000313" key="4">
    <source>
        <dbReference type="Proteomes" id="UP000019462"/>
    </source>
</evidence>
<dbReference type="OrthoDB" id="5949865at2759"/>
<sequence length="310" mass="33243">MLPAQRNKVDISSLNEEEQKLFRLYGKLPKKDLLQNRLKERKYFDSGDYALSKAGKAPQQSVGTAIPNPEMIPHASTVTSPGANAVSPPGSLPGQQAGGLAGPVNVPGAERLASRPQVSAFPISGAGSSPAPMPFIILPPASTAASYSVHIIHLHSVSTLSSSPAVCLGPRPHSQDFWNNSASPFSVALHVRAGPRQQTPGSLVAHIGQHRCHVQQGQSMAGTRAFAFQTSLVSVLSPWSCRKWTTPCPSHLHLGSERGSGKALHRLGGRRSNMLSASRFPFAFEDPEVARHDASRRPRVLVSFDATEHW</sequence>
<evidence type="ECO:0000256" key="2">
    <source>
        <dbReference type="RuleBase" id="RU363120"/>
    </source>
</evidence>
<protein>
    <recommendedName>
        <fullName evidence="2">mRNA stability protein</fullName>
    </recommendedName>
</protein>
<dbReference type="Proteomes" id="UP000019462">
    <property type="component" value="Unassembled WGS sequence"/>
</dbReference>
<comment type="function">
    <text evidence="2">Plays an essential role in initiation of the G0 program by preventing the degradation of specific nutrient-regulated mRNAs via the 5'-3' mRNA decay pathway.</text>
</comment>
<dbReference type="AlphaFoldDB" id="W3VIP9"/>
<dbReference type="GO" id="GO:0005737">
    <property type="term" value="C:cytoplasm"/>
    <property type="evidence" value="ECO:0007669"/>
    <property type="project" value="TreeGrafter"/>
</dbReference>
<dbReference type="HOGENOM" id="CLU_897488_0_0_1"/>
<dbReference type="PANTHER" id="PTHR10358:SF6">
    <property type="entry name" value="ENDOSULFINE, ISOFORM A"/>
    <property type="match status" value="1"/>
</dbReference>
<proteinExistence type="inferred from homology"/>
<accession>W3VIP9</accession>
<evidence type="ECO:0000256" key="1">
    <source>
        <dbReference type="ARBA" id="ARBA00010520"/>
    </source>
</evidence>
<comment type="similarity">
    <text evidence="1 2">Belongs to the endosulfine family.</text>
</comment>
<reference evidence="3 4" key="1">
    <citation type="journal article" date="2014" name="Genome Announc.">
        <title>Genome sequence of the basidiomycetous fungus Pseudozyma aphidis DSM70725, an efficient producer of biosurfactant mannosylerythritol lipids.</title>
        <authorList>
            <person name="Lorenz S."/>
            <person name="Guenther M."/>
            <person name="Grumaz C."/>
            <person name="Rupp S."/>
            <person name="Zibek S."/>
            <person name="Sohn K."/>
        </authorList>
    </citation>
    <scope>NUCLEOTIDE SEQUENCE [LARGE SCALE GENOMIC DNA]</scope>
    <source>
        <strain evidence="4">ATCC 32657 / CBS 517.83 / DSM 70725 / JCM 10318 / NBRC 10182 / NRRL Y-7954 / St-0401</strain>
    </source>
</reference>